<feature type="compositionally biased region" description="Basic and acidic residues" evidence="1">
    <location>
        <begin position="735"/>
        <end position="747"/>
    </location>
</feature>
<gene>
    <name evidence="3" type="ORF">Harman_42050</name>
</gene>
<reference evidence="3 4" key="1">
    <citation type="submission" date="2019-02" db="EMBL/GenBank/DDBJ databases">
        <title>Haloarcula mannanilyticum sp. nov., a mannan degrading haloarchaeon isolated from commercial salt.</title>
        <authorList>
            <person name="Enomoto S."/>
            <person name="Shimane Y."/>
            <person name="Kamekura M."/>
            <person name="Ito T."/>
            <person name="Moriya O."/>
            <person name="Ihara K."/>
            <person name="Takahashi-Ando N."/>
            <person name="Fukushima Y."/>
            <person name="Yoshida Y."/>
            <person name="Usama R."/>
            <person name="Takai K."/>
            <person name="Minegishi H."/>
        </authorList>
    </citation>
    <scope>NUCLEOTIDE SEQUENCE [LARGE SCALE GENOMIC DNA]</scope>
    <source>
        <strain evidence="3 4">MD130-1</strain>
    </source>
</reference>
<accession>A0A4C2ERW4</accession>
<evidence type="ECO:0000313" key="3">
    <source>
        <dbReference type="EMBL" id="GCF16270.1"/>
    </source>
</evidence>
<name>A0A4C2ERW4_9EURY</name>
<evidence type="ECO:0000313" key="4">
    <source>
        <dbReference type="Proteomes" id="UP000304382"/>
    </source>
</evidence>
<feature type="compositionally biased region" description="Polar residues" evidence="1">
    <location>
        <begin position="716"/>
        <end position="727"/>
    </location>
</feature>
<dbReference type="Proteomes" id="UP000304382">
    <property type="component" value="Unassembled WGS sequence"/>
</dbReference>
<dbReference type="EMBL" id="BIXZ01000026">
    <property type="protein sequence ID" value="GCF16270.1"/>
    <property type="molecule type" value="Genomic_DNA"/>
</dbReference>
<dbReference type="AlphaFoldDB" id="A0A4C2ERW4"/>
<comment type="caution">
    <text evidence="3">The sequence shown here is derived from an EMBL/GenBank/DDBJ whole genome shotgun (WGS) entry which is preliminary data.</text>
</comment>
<dbReference type="NCBIfam" id="NF045517">
    <property type="entry name" value="halo_surf_dom"/>
    <property type="match status" value="1"/>
</dbReference>
<feature type="region of interest" description="Disordered" evidence="1">
    <location>
        <begin position="716"/>
        <end position="782"/>
    </location>
</feature>
<feature type="domain" description="DUF7827" evidence="2">
    <location>
        <begin position="299"/>
        <end position="425"/>
    </location>
</feature>
<dbReference type="RefSeq" id="WP_235007300.1">
    <property type="nucleotide sequence ID" value="NZ_BIXZ01000026.1"/>
</dbReference>
<dbReference type="Pfam" id="PF25162">
    <property type="entry name" value="DUF7827"/>
    <property type="match status" value="1"/>
</dbReference>
<protein>
    <recommendedName>
        <fullName evidence="2">DUF7827 domain-containing protein</fullName>
    </recommendedName>
</protein>
<dbReference type="InterPro" id="IPR057149">
    <property type="entry name" value="DUF7827"/>
</dbReference>
<keyword evidence="4" id="KW-1185">Reference proteome</keyword>
<evidence type="ECO:0000256" key="1">
    <source>
        <dbReference type="SAM" id="MobiDB-lite"/>
    </source>
</evidence>
<evidence type="ECO:0000259" key="2">
    <source>
        <dbReference type="Pfam" id="PF25162"/>
    </source>
</evidence>
<organism evidence="3 4">
    <name type="scientific">Haloarcula mannanilytica</name>
    <dbReference type="NCBI Taxonomy" id="2509225"/>
    <lineage>
        <taxon>Archaea</taxon>
        <taxon>Methanobacteriati</taxon>
        <taxon>Methanobacteriota</taxon>
        <taxon>Stenosarchaea group</taxon>
        <taxon>Halobacteria</taxon>
        <taxon>Halobacteriales</taxon>
        <taxon>Haloarculaceae</taxon>
        <taxon>Haloarcula</taxon>
    </lineage>
</organism>
<sequence>MFLTALVVFSLFAGTVAFSGSAAAAANVSVEQAVEYSGSGGGEGTVELALNDSVTNGLDGNDELELYLDGTEVSDSLFDGVTQDGTNGRVEIALTRDVTPNRNLTVKLTDFAGGTLTATDIDVTSRTFTPGSGEQWNTDVYQGELIAIEDPDAGLDTDVHIDEKDGALLFEGSYIDNSQVFVFDTADLEPGQSYEAASGSDTAEFDVKNLRLDVEIDDANVTDKDSIVAEVTAVWGGLPAEATLLDNDDNEIDSIVKDLDGSEPVGFDFGSRSTDGSPYTVRITDNETGITNTSEEISVNESQEGEASLAENVVSEERGDVASITYSLSNTEDGYIVIGDKSEDNYAISGQITDDDGDGEVTVQFNSYLAGVPNSGNSSIAASDVLSAAGDDEISDVSESGAFKRSNLTVETLDATSYTMTVTAGTSRSSSPDSVGTLQLKERSTERMQSWVAPQDADLTATDIDIYDRIGTNLTQSDDIAAGDIVVHRITASGVEGPIEYRQDVKGAQDATAAFLQTAGDNGTFSLQIDRTNTGANAESAPLQLNSSNLAVVQDPDNNTYFIAVELANADYQSGTPVHDDSADEITSEFSVTDETGLTDGGDSIEDSYEITERDATLDTDGNIVAVQAAAEQSVSGTTTVAPGSEIKVQLKSDSDANPFMTQSTATVTPNKTFTASVGISDYATGTNFTASVLDVNGEQFGVSEDGQIVTVATTNDSNLSAGSDGTNPEIATEEPTRQATAERTEESTAVSTDSTTDRATEAATTVVSPVEPTEAGTTPASGPGFTMAGALIALVAAVLLTARCDP</sequence>
<proteinExistence type="predicted"/>